<proteinExistence type="predicted"/>
<feature type="compositionally biased region" description="Acidic residues" evidence="10">
    <location>
        <begin position="312"/>
        <end position="339"/>
    </location>
</feature>
<dbReference type="PROSITE" id="PS00028">
    <property type="entry name" value="ZINC_FINGER_C2H2_1"/>
    <property type="match status" value="6"/>
</dbReference>
<dbReference type="InterPro" id="IPR036236">
    <property type="entry name" value="Znf_C2H2_sf"/>
</dbReference>
<protein>
    <submittedName>
        <fullName evidence="12">Putative zinc finger protein</fullName>
    </submittedName>
</protein>
<dbReference type="InterPro" id="IPR013087">
    <property type="entry name" value="Znf_C2H2_type"/>
</dbReference>
<dbReference type="PANTHER" id="PTHR24394">
    <property type="entry name" value="ZINC FINGER PROTEIN"/>
    <property type="match status" value="1"/>
</dbReference>
<feature type="domain" description="C2H2-type" evidence="11">
    <location>
        <begin position="147"/>
        <end position="174"/>
    </location>
</feature>
<feature type="region of interest" description="Disordered" evidence="10">
    <location>
        <begin position="301"/>
        <end position="347"/>
    </location>
</feature>
<sequence length="414" mass="46752">METRRVLRSRTSTSVESSNPVGVTKQETSAPINPSSSKVEPKNAQKMVIAKKPQKAVAPAKPTTVTVVQDDIDELPFFGLSELALAGVEQEEEEEQPVRNIAVSSSNRKRVRNPPKEPVICSVCGQNFTRRAHLVRHFYLHTGEKPFKCFKCEQSFNRKDHLTAHLRGHDELNHKCRYCKVEFTSMDLLRSHILKNHSKQKKDNQTAAAIKASTAASTTTSFGFKIMTCQHCDKKFTQAHLFTAHLATHDESTLEEDDGTELELPANIDVEKALNVYVSIDSDERHQADLYFKSTILDDAEDDEGSRQYSTADEEAGGEDESEENAGDDDETADQDEETYANQQDGSEPKHYECVVCARKFKDQGSLRRHYKLHKRNFICRFCGIKMASAGSLMRHNLLHTGDKPFKCEICDRR</sequence>
<dbReference type="SUPFAM" id="SSF57667">
    <property type="entry name" value="beta-beta-alpha zinc fingers"/>
    <property type="match status" value="3"/>
</dbReference>
<keyword evidence="3" id="KW-0677">Repeat</keyword>
<evidence type="ECO:0000256" key="7">
    <source>
        <dbReference type="ARBA" id="ARBA00023163"/>
    </source>
</evidence>
<feature type="compositionally biased region" description="Polar residues" evidence="10">
    <location>
        <begin position="19"/>
        <end position="38"/>
    </location>
</feature>
<dbReference type="OrthoDB" id="3437960at2759"/>
<evidence type="ECO:0000256" key="3">
    <source>
        <dbReference type="ARBA" id="ARBA00022737"/>
    </source>
</evidence>
<evidence type="ECO:0000256" key="6">
    <source>
        <dbReference type="ARBA" id="ARBA00023015"/>
    </source>
</evidence>
<evidence type="ECO:0000256" key="10">
    <source>
        <dbReference type="SAM" id="MobiDB-lite"/>
    </source>
</evidence>
<feature type="domain" description="C2H2-type" evidence="11">
    <location>
        <begin position="119"/>
        <end position="146"/>
    </location>
</feature>
<keyword evidence="6" id="KW-0805">Transcription regulation</keyword>
<keyword evidence="5" id="KW-0862">Zinc</keyword>
<dbReference type="PROSITE" id="PS50157">
    <property type="entry name" value="ZINC_FINGER_C2H2_2"/>
    <property type="match status" value="6"/>
</dbReference>
<feature type="domain" description="C2H2-type" evidence="11">
    <location>
        <begin position="352"/>
        <end position="374"/>
    </location>
</feature>
<dbReference type="AlphaFoldDB" id="A0A1D2NLI5"/>
<evidence type="ECO:0000256" key="9">
    <source>
        <dbReference type="PROSITE-ProRule" id="PRU00042"/>
    </source>
</evidence>
<keyword evidence="8" id="KW-0539">Nucleus</keyword>
<feature type="domain" description="C2H2-type" evidence="11">
    <location>
        <begin position="174"/>
        <end position="202"/>
    </location>
</feature>
<dbReference type="GO" id="GO:0005634">
    <property type="term" value="C:nucleus"/>
    <property type="evidence" value="ECO:0007669"/>
    <property type="project" value="UniProtKB-SubCell"/>
</dbReference>
<dbReference type="PANTHER" id="PTHR24394:SF44">
    <property type="entry name" value="ZINC FINGER PROTEIN 271-LIKE"/>
    <property type="match status" value="1"/>
</dbReference>
<feature type="compositionally biased region" description="Low complexity" evidence="10">
    <location>
        <begin position="9"/>
        <end position="18"/>
    </location>
</feature>
<evidence type="ECO:0000256" key="5">
    <source>
        <dbReference type="ARBA" id="ARBA00022833"/>
    </source>
</evidence>
<evidence type="ECO:0000313" key="13">
    <source>
        <dbReference type="Proteomes" id="UP000094527"/>
    </source>
</evidence>
<evidence type="ECO:0000256" key="1">
    <source>
        <dbReference type="ARBA" id="ARBA00004123"/>
    </source>
</evidence>
<dbReference type="FunFam" id="3.30.160.60:FF:000032">
    <property type="entry name" value="Krueppel-like factor 4"/>
    <property type="match status" value="1"/>
</dbReference>
<keyword evidence="2" id="KW-0479">Metal-binding</keyword>
<comment type="caution">
    <text evidence="12">The sequence shown here is derived from an EMBL/GenBank/DDBJ whole genome shotgun (WGS) entry which is preliminary data.</text>
</comment>
<dbReference type="SMART" id="SM00355">
    <property type="entry name" value="ZnF_C2H2"/>
    <property type="match status" value="6"/>
</dbReference>
<keyword evidence="13" id="KW-1185">Reference proteome</keyword>
<dbReference type="Gene3D" id="3.30.160.60">
    <property type="entry name" value="Classic Zinc Finger"/>
    <property type="match status" value="5"/>
</dbReference>
<evidence type="ECO:0000256" key="2">
    <source>
        <dbReference type="ARBA" id="ARBA00022723"/>
    </source>
</evidence>
<evidence type="ECO:0000256" key="4">
    <source>
        <dbReference type="ARBA" id="ARBA00022771"/>
    </source>
</evidence>
<dbReference type="Pfam" id="PF00096">
    <property type="entry name" value="zf-C2H2"/>
    <property type="match status" value="4"/>
</dbReference>
<dbReference type="STRING" id="48709.A0A1D2NLI5"/>
<feature type="domain" description="C2H2-type" evidence="11">
    <location>
        <begin position="378"/>
        <end position="405"/>
    </location>
</feature>
<keyword evidence="4 9" id="KW-0863">Zinc-finger</keyword>
<feature type="region of interest" description="Disordered" evidence="10">
    <location>
        <begin position="89"/>
        <end position="115"/>
    </location>
</feature>
<name>A0A1D2NLI5_ORCCI</name>
<evidence type="ECO:0000259" key="11">
    <source>
        <dbReference type="PROSITE" id="PS50157"/>
    </source>
</evidence>
<evidence type="ECO:0000313" key="12">
    <source>
        <dbReference type="EMBL" id="ODN06069.1"/>
    </source>
</evidence>
<reference evidence="12 13" key="1">
    <citation type="journal article" date="2016" name="Genome Biol. Evol.">
        <title>Gene Family Evolution Reflects Adaptation to Soil Environmental Stressors in the Genome of the Collembolan Orchesella cincta.</title>
        <authorList>
            <person name="Faddeeva-Vakhrusheva A."/>
            <person name="Derks M.F."/>
            <person name="Anvar S.Y."/>
            <person name="Agamennone V."/>
            <person name="Suring W."/>
            <person name="Smit S."/>
            <person name="van Straalen N.M."/>
            <person name="Roelofs D."/>
        </authorList>
    </citation>
    <scope>NUCLEOTIDE SEQUENCE [LARGE SCALE GENOMIC DNA]</scope>
    <source>
        <tissue evidence="12">Mixed pool</tissue>
    </source>
</reference>
<dbReference type="GO" id="GO:0000981">
    <property type="term" value="F:DNA-binding transcription factor activity, RNA polymerase II-specific"/>
    <property type="evidence" value="ECO:0007669"/>
    <property type="project" value="TreeGrafter"/>
</dbReference>
<organism evidence="12 13">
    <name type="scientific">Orchesella cincta</name>
    <name type="common">Springtail</name>
    <name type="synonym">Podura cincta</name>
    <dbReference type="NCBI Taxonomy" id="48709"/>
    <lineage>
        <taxon>Eukaryota</taxon>
        <taxon>Metazoa</taxon>
        <taxon>Ecdysozoa</taxon>
        <taxon>Arthropoda</taxon>
        <taxon>Hexapoda</taxon>
        <taxon>Collembola</taxon>
        <taxon>Entomobryomorpha</taxon>
        <taxon>Entomobryoidea</taxon>
        <taxon>Orchesellidae</taxon>
        <taxon>Orchesellinae</taxon>
        <taxon>Orchesella</taxon>
    </lineage>
</organism>
<accession>A0A1D2NLI5</accession>
<evidence type="ECO:0000256" key="8">
    <source>
        <dbReference type="ARBA" id="ARBA00023242"/>
    </source>
</evidence>
<feature type="region of interest" description="Disordered" evidence="10">
    <location>
        <begin position="1"/>
        <end position="61"/>
    </location>
</feature>
<keyword evidence="7" id="KW-0804">Transcription</keyword>
<comment type="subcellular location">
    <subcellularLocation>
        <location evidence="1">Nucleus</location>
    </subcellularLocation>
</comment>
<gene>
    <name evidence="12" type="ORF">Ocin01_00608</name>
</gene>
<dbReference type="EMBL" id="LJIJ01000011">
    <property type="protein sequence ID" value="ODN06069.1"/>
    <property type="molecule type" value="Genomic_DNA"/>
</dbReference>
<dbReference type="Proteomes" id="UP000094527">
    <property type="component" value="Unassembled WGS sequence"/>
</dbReference>
<dbReference type="GO" id="GO:0008270">
    <property type="term" value="F:zinc ion binding"/>
    <property type="evidence" value="ECO:0007669"/>
    <property type="project" value="UniProtKB-KW"/>
</dbReference>
<feature type="domain" description="C2H2-type" evidence="11">
    <location>
        <begin position="227"/>
        <end position="254"/>
    </location>
</feature>